<dbReference type="Proteomes" id="UP000002698">
    <property type="component" value="Chromosome"/>
</dbReference>
<dbReference type="STRING" id="348780.NP_3376A"/>
<feature type="region of interest" description="Disordered" evidence="1">
    <location>
        <begin position="12"/>
        <end position="35"/>
    </location>
</feature>
<evidence type="ECO:0000313" key="2">
    <source>
        <dbReference type="EMBL" id="CAI49779.1"/>
    </source>
</evidence>
<accession>A0A1U7EX94</accession>
<feature type="region of interest" description="Disordered" evidence="1">
    <location>
        <begin position="582"/>
        <end position="610"/>
    </location>
</feature>
<dbReference type="HOGENOM" id="CLU_266656_0_0_2"/>
<name>A0A1U7EX94_NATPD</name>
<reference evidence="2 3" key="1">
    <citation type="journal article" date="2005" name="Genome Res.">
        <title>Living with two extremes: conclusions from the genome sequence of Natronomonas pharaonis.</title>
        <authorList>
            <person name="Falb M."/>
            <person name="Pfeiffer F."/>
            <person name="Palm P."/>
            <person name="Rodewald K."/>
            <person name="Hickmann V."/>
            <person name="Tittor J."/>
            <person name="Oesterhelt D."/>
        </authorList>
    </citation>
    <scope>NUCLEOTIDE SEQUENCE [LARGE SCALE GENOMIC DNA]</scope>
    <source>
        <strain evidence="3">ATCC 35678 / DSM 2160 / CIP 103997 / JCM 8858 / NBRC 14720 / NCIMB 2260 / Gabara</strain>
    </source>
</reference>
<dbReference type="AlphaFoldDB" id="A0A1U7EX94"/>
<dbReference type="EnsemblBacteria" id="CAI49779">
    <property type="protein sequence ID" value="CAI49779"/>
    <property type="gene ID" value="NP_3376A"/>
</dbReference>
<dbReference type="eggNOG" id="arCOG02087">
    <property type="taxonomic scope" value="Archaea"/>
</dbReference>
<keyword evidence="3" id="KW-1185">Reference proteome</keyword>
<dbReference type="Gene3D" id="2.60.40.1120">
    <property type="entry name" value="Carboxypeptidase-like, regulatory domain"/>
    <property type="match status" value="2"/>
</dbReference>
<dbReference type="InterPro" id="IPR013783">
    <property type="entry name" value="Ig-like_fold"/>
</dbReference>
<feature type="compositionally biased region" description="Acidic residues" evidence="1">
    <location>
        <begin position="1131"/>
        <end position="1140"/>
    </location>
</feature>
<dbReference type="Gene3D" id="2.60.40.10">
    <property type="entry name" value="Immunoglobulins"/>
    <property type="match status" value="2"/>
</dbReference>
<feature type="compositionally biased region" description="Low complexity" evidence="1">
    <location>
        <begin position="586"/>
        <end position="598"/>
    </location>
</feature>
<feature type="region of interest" description="Disordered" evidence="1">
    <location>
        <begin position="1121"/>
        <end position="1150"/>
    </location>
</feature>
<gene>
    <name evidence="2" type="ordered locus">NP_3376A</name>
</gene>
<dbReference type="Pfam" id="PF13620">
    <property type="entry name" value="CarboxypepD_reg"/>
    <property type="match status" value="2"/>
</dbReference>
<evidence type="ECO:0000313" key="3">
    <source>
        <dbReference type="Proteomes" id="UP000002698"/>
    </source>
</evidence>
<dbReference type="GeneID" id="3701755"/>
<dbReference type="RefSeq" id="WP_011323399.1">
    <property type="nucleotide sequence ID" value="NC_007426.1"/>
</dbReference>
<proteinExistence type="predicted"/>
<dbReference type="SUPFAM" id="SSF49452">
    <property type="entry name" value="Starch-binding domain-like"/>
    <property type="match status" value="2"/>
</dbReference>
<dbReference type="eggNOG" id="arCOG03256">
    <property type="taxonomic scope" value="Archaea"/>
</dbReference>
<dbReference type="GO" id="GO:0030246">
    <property type="term" value="F:carbohydrate binding"/>
    <property type="evidence" value="ECO:0007669"/>
    <property type="project" value="InterPro"/>
</dbReference>
<dbReference type="EMBL" id="CR936257">
    <property type="protein sequence ID" value="CAI49779.1"/>
    <property type="molecule type" value="Genomic_DNA"/>
</dbReference>
<sequence>MLASAVAFAAVPAAAASDGESEPQESPSAPVSDFADYMVVPETTEGESGDRVEIDVTAETLIGDNEDADVTGYELDIEYDDDKLVFADADTFLTEPEELEIDDDGDSVQVEWVPSFLDVVADEFIAEVADGEASPNMNVTLATLEFAVTGDPGETADIDITDDSTMWWGSTGISEYDDDNVWWGTSEVEIVDELDDDGPEDPDGPQVGEFTAVSQGNYIAFNEDESDREDEGVQFPVQEDGDTPIQIEGEIFDDGTWQSTDATFPTLDAPAGLEADVEVIDNLYGDIDIEGDEMTAEGDLNVIVDGNEDDSFEFEIGATTGESGILDGDASLGDDGGSVTLVDNEFLVEDTTGDDIVDSGLGLPSTQEGDNWLSLALDIEVVDTEVPTGTVEGTVESEDGAPIEGADVNVVDELDATQTGEDGAFEFELEAGTQELDVTAEGYVNKTAEVTVEEDETTERTLTLESGDAYFEAVAVVGDDVEAGEEAEILGTVENTGEGAGEQDVTLSVADEEVTETLEVGFEEETTIDLSWETDADDDGEYTAELDTGDATAEAEVTVSEADDNETDSGDDVLTATSQGGFIAFTEDTSSETTASDEGLSLPDEDDGDTPIELEADYNPDDNSWESTAVDFPNLDLGEAGIDGVEAEIDTPNGLEGTIDTDDNTMTVEGTLAVTAADGNFEFDIDATTDGSNDLDGDADLDADGGTITAVDNEYLIQEESGYDIMDNALDLPATTPGENWLTLSFDIDIEETAADTGDIEGTVESSTGDPIEDATVDIEDELDDTTTDDDGDFELDDIETGDYTLEITADGHADTTTDVTVDEDDTTTVDVELDADDPEMTVDVDVTDAEPGDTVALTATVENTGGAPGSEEVTATVGDETKTQTVEVAPGDTETVTLEWDVAEEDLGEHTAEIEGESFESTADVTVAEDLGPDVDADGDTFVATSQGGFISFAEDGDKETAIEEGLEFPSADAGEEPIEIVGAVDDDGSWESSSIRFPDLVTDSGIAAEVSAPDGLSGEIDADSGEMSANGELSVAIEGDDDTQFSFEIATTVGESESLSGEASLDEEGGTATLVDNEFTVPDETGDPLIDGTLDLPATDEGTNWFELDLEVELDADDDATSQQQQQNNEDESDEDGGEATPESNGGLVTSFGQLTGFLGLLTAGGIVTFSLATRLAEILDV</sequence>
<dbReference type="SUPFAM" id="SSF49384">
    <property type="entry name" value="Carbohydrate-binding domain"/>
    <property type="match status" value="1"/>
</dbReference>
<feature type="region of interest" description="Disordered" evidence="1">
    <location>
        <begin position="1056"/>
        <end position="1086"/>
    </location>
</feature>
<dbReference type="InterPro" id="IPR008965">
    <property type="entry name" value="CBM2/CBM3_carb-bd_dom_sf"/>
</dbReference>
<protein>
    <submittedName>
        <fullName evidence="2">Probable secreted glycoprotein</fullName>
    </submittedName>
</protein>
<evidence type="ECO:0000256" key="1">
    <source>
        <dbReference type="SAM" id="MobiDB-lite"/>
    </source>
</evidence>
<dbReference type="InterPro" id="IPR013784">
    <property type="entry name" value="Carb-bd-like_fold"/>
</dbReference>
<dbReference type="KEGG" id="nph:NP_3376A"/>
<feature type="compositionally biased region" description="Low complexity" evidence="1">
    <location>
        <begin position="1056"/>
        <end position="1065"/>
    </location>
</feature>
<organism evidence="2 3">
    <name type="scientific">Natronomonas pharaonis (strain ATCC 35678 / DSM 2160 / CIP 103997 / JCM 8858 / NBRC 14720 / NCIMB 2260 / Gabara)</name>
    <name type="common">Halobacterium pharaonis</name>
    <dbReference type="NCBI Taxonomy" id="348780"/>
    <lineage>
        <taxon>Archaea</taxon>
        <taxon>Methanobacteriati</taxon>
        <taxon>Methanobacteriota</taxon>
        <taxon>Stenosarchaea group</taxon>
        <taxon>Halobacteria</taxon>
        <taxon>Halobacteriales</taxon>
        <taxon>Natronomonadaceae</taxon>
        <taxon>Natronomonas</taxon>
    </lineage>
</organism>